<dbReference type="AlphaFoldDB" id="A0A0C1RC06"/>
<dbReference type="Proteomes" id="UP000029738">
    <property type="component" value="Unassembled WGS sequence"/>
</dbReference>
<name>A0A0C1RC06_9CYAN</name>
<reference evidence="2" key="1">
    <citation type="journal article" date="2015" name="Genome Announc.">
        <title>Draft Genome Sequence of Tolypothrix boutellei Strain VB521301.</title>
        <authorList>
            <person name="Chandrababunaidu M.M."/>
            <person name="Singh D."/>
            <person name="Sen D."/>
            <person name="Bhan S."/>
            <person name="Das S."/>
            <person name="Gupta A."/>
            <person name="Adhikary S.P."/>
            <person name="Tripathy S."/>
        </authorList>
    </citation>
    <scope>NUCLEOTIDE SEQUENCE</scope>
    <source>
        <strain evidence="2">VB521301</strain>
    </source>
</reference>
<comment type="caution">
    <text evidence="2">The sequence shown here is derived from an EMBL/GenBank/DDBJ whole genome shotgun (WGS) entry which is preliminary data.</text>
</comment>
<dbReference type="RefSeq" id="WP_038093123.1">
    <property type="nucleotide sequence ID" value="NZ_JHEG04000001.1"/>
</dbReference>
<gene>
    <name evidence="2" type="ORF">DA73_0207180</name>
    <name evidence="1" type="ORF">DA73_0400022000</name>
</gene>
<evidence type="ECO:0000313" key="2">
    <source>
        <dbReference type="EMBL" id="KIE13168.1"/>
    </source>
</evidence>
<protein>
    <recommendedName>
        <fullName evidence="4">Bacteriocin</fullName>
    </recommendedName>
</protein>
<sequence>MINNEAVTKVTQEVKEWEGELDDADLAAISGGGPVGQLVGGVVQVVGGTVGVVGGAVAAAGGYIAENLPL</sequence>
<dbReference type="EMBL" id="JHEG04000001">
    <property type="protein sequence ID" value="KAF3887865.1"/>
    <property type="molecule type" value="Genomic_DNA"/>
</dbReference>
<reference evidence="1" key="2">
    <citation type="submission" date="2019-11" db="EMBL/GenBank/DDBJ databases">
        <title>Improved Assembly of Tolypothrix boutellei genome.</title>
        <authorList>
            <person name="Sarangi A.N."/>
            <person name="Mukherjee M."/>
            <person name="Ghosh S."/>
            <person name="Singh D."/>
            <person name="Das A."/>
            <person name="Kant S."/>
            <person name="Prusty A."/>
            <person name="Tripathy S."/>
        </authorList>
    </citation>
    <scope>NUCLEOTIDE SEQUENCE</scope>
    <source>
        <strain evidence="1">VB521301</strain>
    </source>
</reference>
<accession>A0A0C1RC06</accession>
<evidence type="ECO:0000313" key="3">
    <source>
        <dbReference type="Proteomes" id="UP000029738"/>
    </source>
</evidence>
<organism evidence="2">
    <name type="scientific">Tolypothrix bouteillei VB521301</name>
    <dbReference type="NCBI Taxonomy" id="1479485"/>
    <lineage>
        <taxon>Bacteria</taxon>
        <taxon>Bacillati</taxon>
        <taxon>Cyanobacteriota</taxon>
        <taxon>Cyanophyceae</taxon>
        <taxon>Nostocales</taxon>
        <taxon>Tolypothrichaceae</taxon>
        <taxon>Tolypothrix</taxon>
    </lineage>
</organism>
<dbReference type="EMBL" id="JHEG02000019">
    <property type="protein sequence ID" value="KIE13168.1"/>
    <property type="molecule type" value="Genomic_DNA"/>
</dbReference>
<proteinExistence type="predicted"/>
<keyword evidence="3" id="KW-1185">Reference proteome</keyword>
<evidence type="ECO:0000313" key="1">
    <source>
        <dbReference type="EMBL" id="KAF3887865.1"/>
    </source>
</evidence>
<evidence type="ECO:0008006" key="4">
    <source>
        <dbReference type="Google" id="ProtNLM"/>
    </source>
</evidence>